<dbReference type="InterPro" id="IPR051450">
    <property type="entry name" value="Gfo/Idh/MocA_Oxidoreductases"/>
</dbReference>
<dbReference type="InterPro" id="IPR036291">
    <property type="entry name" value="NAD(P)-bd_dom_sf"/>
</dbReference>
<evidence type="ECO:0000259" key="2">
    <source>
        <dbReference type="Pfam" id="PF22725"/>
    </source>
</evidence>
<dbReference type="Gene3D" id="3.40.50.720">
    <property type="entry name" value="NAD(P)-binding Rossmann-like Domain"/>
    <property type="match status" value="1"/>
</dbReference>
<dbReference type="InterPro" id="IPR000683">
    <property type="entry name" value="Gfo/Idh/MocA-like_OxRdtase_N"/>
</dbReference>
<feature type="domain" description="GFO/IDH/MocA-like oxidoreductase" evidence="2">
    <location>
        <begin position="134"/>
        <end position="248"/>
    </location>
</feature>
<dbReference type="SUPFAM" id="SSF55347">
    <property type="entry name" value="Glyceraldehyde-3-phosphate dehydrogenase-like, C-terminal domain"/>
    <property type="match status" value="1"/>
</dbReference>
<dbReference type="PANTHER" id="PTHR43377:SF1">
    <property type="entry name" value="BILIVERDIN REDUCTASE A"/>
    <property type="match status" value="1"/>
</dbReference>
<dbReference type="Gene3D" id="3.30.360.10">
    <property type="entry name" value="Dihydrodipicolinate Reductase, domain 2"/>
    <property type="match status" value="1"/>
</dbReference>
<protein>
    <submittedName>
        <fullName evidence="3">Putative dehydrogenase</fullName>
    </submittedName>
</protein>
<dbReference type="GO" id="GO:0000166">
    <property type="term" value="F:nucleotide binding"/>
    <property type="evidence" value="ECO:0007669"/>
    <property type="project" value="InterPro"/>
</dbReference>
<proteinExistence type="predicted"/>
<dbReference type="SUPFAM" id="SSF51735">
    <property type="entry name" value="NAD(P)-binding Rossmann-fold domains"/>
    <property type="match status" value="1"/>
</dbReference>
<comment type="caution">
    <text evidence="3">The sequence shown here is derived from an EMBL/GenBank/DDBJ whole genome shotgun (WGS) entry which is preliminary data.</text>
</comment>
<evidence type="ECO:0000313" key="4">
    <source>
        <dbReference type="Proteomes" id="UP000252415"/>
    </source>
</evidence>
<dbReference type="RefSeq" id="WP_114379614.1">
    <property type="nucleotide sequence ID" value="NZ_QPJD01000005.1"/>
</dbReference>
<dbReference type="Proteomes" id="UP000252415">
    <property type="component" value="Unassembled WGS sequence"/>
</dbReference>
<name>A0A368W224_9BACL</name>
<dbReference type="Pfam" id="PF01408">
    <property type="entry name" value="GFO_IDH_MocA"/>
    <property type="match status" value="1"/>
</dbReference>
<reference evidence="3 4" key="1">
    <citation type="submission" date="2018-07" db="EMBL/GenBank/DDBJ databases">
        <title>Genomic Encyclopedia of Type Strains, Phase III (KMG-III): the genomes of soil and plant-associated and newly described type strains.</title>
        <authorList>
            <person name="Whitman W."/>
        </authorList>
    </citation>
    <scope>NUCLEOTIDE SEQUENCE [LARGE SCALE GENOMIC DNA]</scope>
    <source>
        <strain evidence="3 4">CECT 7506</strain>
    </source>
</reference>
<organism evidence="3 4">
    <name type="scientific">Paenibacillus prosopidis</name>
    <dbReference type="NCBI Taxonomy" id="630520"/>
    <lineage>
        <taxon>Bacteria</taxon>
        <taxon>Bacillati</taxon>
        <taxon>Bacillota</taxon>
        <taxon>Bacilli</taxon>
        <taxon>Bacillales</taxon>
        <taxon>Paenibacillaceae</taxon>
        <taxon>Paenibacillus</taxon>
    </lineage>
</organism>
<keyword evidence="4" id="KW-1185">Reference proteome</keyword>
<dbReference type="Pfam" id="PF22725">
    <property type="entry name" value="GFO_IDH_MocA_C3"/>
    <property type="match status" value="1"/>
</dbReference>
<gene>
    <name evidence="3" type="ORF">DFP97_10529</name>
</gene>
<dbReference type="PANTHER" id="PTHR43377">
    <property type="entry name" value="BILIVERDIN REDUCTASE A"/>
    <property type="match status" value="1"/>
</dbReference>
<feature type="domain" description="Gfo/Idh/MocA-like oxidoreductase N-terminal" evidence="1">
    <location>
        <begin position="4"/>
        <end position="123"/>
    </location>
</feature>
<sequence>MRTFKVGFVGAGAVTRMHLKGYEKHQDRVKVVAMCDPNEAAVHERADEFGIPGRYTDLQEMIRNSGMEVAVVCTPSTIRSSVMAPLLEAGIPVFVEKPFADTYSEAKSIAEEAARRQVPVSVNQNFRKHHKFDYIRGLIQEGMVGKLEGIHFSSLFYRQDKGWRVSTERHALAVMAIHWLDGIRRMANSEADSVYCSAYSSSAVDCIGETDATVQMTFANGVRAHFTQSFSSPFIKNDLVVLGSEGVISSNSDVIGLYRRDPSGVPNWNPTPVQTWQAVMPIEEAVFDGLDQLLVWIETGIEAANSARDNLHSVSLLDSAYISAKENRVVSLRNGLL</sequence>
<accession>A0A368W224</accession>
<dbReference type="OrthoDB" id="9795543at2"/>
<evidence type="ECO:0000259" key="1">
    <source>
        <dbReference type="Pfam" id="PF01408"/>
    </source>
</evidence>
<evidence type="ECO:0000313" key="3">
    <source>
        <dbReference type="EMBL" id="RCW48846.1"/>
    </source>
</evidence>
<dbReference type="AlphaFoldDB" id="A0A368W224"/>
<dbReference type="EMBL" id="QPJD01000005">
    <property type="protein sequence ID" value="RCW48846.1"/>
    <property type="molecule type" value="Genomic_DNA"/>
</dbReference>
<dbReference type="InterPro" id="IPR055170">
    <property type="entry name" value="GFO_IDH_MocA-like_dom"/>
</dbReference>